<accession>A0A0T5XBS8</accession>
<proteinExistence type="inferred from homology"/>
<evidence type="ECO:0000256" key="8">
    <source>
        <dbReference type="RuleBase" id="RU003485"/>
    </source>
</evidence>
<evidence type="ECO:0000256" key="7">
    <source>
        <dbReference type="HAMAP-Rule" id="MF_00531"/>
    </source>
</evidence>
<dbReference type="SUPFAM" id="SSF54570">
    <property type="entry name" value="Ribosomal protein S19"/>
    <property type="match status" value="1"/>
</dbReference>
<organism evidence="9 10">
    <name type="scientific">Acetomicrobium hydrogeniformans ATCC BAA-1850</name>
    <dbReference type="NCBI Taxonomy" id="592015"/>
    <lineage>
        <taxon>Bacteria</taxon>
        <taxon>Thermotogati</taxon>
        <taxon>Synergistota</taxon>
        <taxon>Synergistia</taxon>
        <taxon>Synergistales</taxon>
        <taxon>Acetomicrobiaceae</taxon>
        <taxon>Acetomicrobium</taxon>
    </lineage>
</organism>
<dbReference type="STRING" id="592015.HMPREF1705_03069"/>
<dbReference type="PANTHER" id="PTHR11880:SF8">
    <property type="entry name" value="SMALL RIBOSOMAL SUBUNIT PROTEIN US19M"/>
    <property type="match status" value="1"/>
</dbReference>
<evidence type="ECO:0000256" key="5">
    <source>
        <dbReference type="ARBA" id="ARBA00023274"/>
    </source>
</evidence>
<gene>
    <name evidence="7" type="primary">rpsS</name>
    <name evidence="9" type="ORF">HMPREF1705_03069</name>
</gene>
<dbReference type="GO" id="GO:0019843">
    <property type="term" value="F:rRNA binding"/>
    <property type="evidence" value="ECO:0007669"/>
    <property type="project" value="UniProtKB-UniRule"/>
</dbReference>
<evidence type="ECO:0000256" key="2">
    <source>
        <dbReference type="ARBA" id="ARBA00022730"/>
    </source>
</evidence>
<evidence type="ECO:0000313" key="10">
    <source>
        <dbReference type="Proteomes" id="UP000005273"/>
    </source>
</evidence>
<dbReference type="AlphaFoldDB" id="A0A0T5XBS8"/>
<dbReference type="Gene3D" id="3.30.860.10">
    <property type="entry name" value="30s Ribosomal Protein S19, Chain A"/>
    <property type="match status" value="1"/>
</dbReference>
<dbReference type="InterPro" id="IPR002222">
    <property type="entry name" value="Ribosomal_uS19"/>
</dbReference>
<keyword evidence="10" id="KW-1185">Reference proteome</keyword>
<dbReference type="EMBL" id="ACJX03000001">
    <property type="protein sequence ID" value="KRT35815.1"/>
    <property type="molecule type" value="Genomic_DNA"/>
</dbReference>
<evidence type="ECO:0000256" key="4">
    <source>
        <dbReference type="ARBA" id="ARBA00022980"/>
    </source>
</evidence>
<dbReference type="PROSITE" id="PS00323">
    <property type="entry name" value="RIBOSOMAL_S19"/>
    <property type="match status" value="1"/>
</dbReference>
<dbReference type="FunFam" id="3.30.860.10:FF:000001">
    <property type="entry name" value="30S ribosomal protein S19"/>
    <property type="match status" value="1"/>
</dbReference>
<evidence type="ECO:0000256" key="3">
    <source>
        <dbReference type="ARBA" id="ARBA00022884"/>
    </source>
</evidence>
<keyword evidence="5 7" id="KW-0687">Ribonucleoprotein</keyword>
<dbReference type="GO" id="GO:0015935">
    <property type="term" value="C:small ribosomal subunit"/>
    <property type="evidence" value="ECO:0007669"/>
    <property type="project" value="InterPro"/>
</dbReference>
<name>A0A0T5XBS8_9BACT</name>
<dbReference type="GO" id="GO:0000028">
    <property type="term" value="P:ribosomal small subunit assembly"/>
    <property type="evidence" value="ECO:0007669"/>
    <property type="project" value="TreeGrafter"/>
</dbReference>
<dbReference type="Proteomes" id="UP000005273">
    <property type="component" value="Unassembled WGS sequence"/>
</dbReference>
<dbReference type="InterPro" id="IPR020934">
    <property type="entry name" value="Ribosomal_uS19_CS"/>
</dbReference>
<dbReference type="OrthoDB" id="9797833at2"/>
<dbReference type="HAMAP" id="MF_00531">
    <property type="entry name" value="Ribosomal_uS19"/>
    <property type="match status" value="1"/>
</dbReference>
<dbReference type="eggNOG" id="COG0185">
    <property type="taxonomic scope" value="Bacteria"/>
</dbReference>
<dbReference type="NCBIfam" id="TIGR01050">
    <property type="entry name" value="rpsS_bact"/>
    <property type="match status" value="1"/>
</dbReference>
<dbReference type="GO" id="GO:0006412">
    <property type="term" value="P:translation"/>
    <property type="evidence" value="ECO:0007669"/>
    <property type="project" value="UniProtKB-UniRule"/>
</dbReference>
<dbReference type="GO" id="GO:0005737">
    <property type="term" value="C:cytoplasm"/>
    <property type="evidence" value="ECO:0007669"/>
    <property type="project" value="UniProtKB-ARBA"/>
</dbReference>
<dbReference type="PIRSF" id="PIRSF002144">
    <property type="entry name" value="Ribosomal_S19"/>
    <property type="match status" value="1"/>
</dbReference>
<keyword evidence="2 7" id="KW-0699">rRNA-binding</keyword>
<dbReference type="GO" id="GO:0003735">
    <property type="term" value="F:structural constituent of ribosome"/>
    <property type="evidence" value="ECO:0007669"/>
    <property type="project" value="InterPro"/>
</dbReference>
<dbReference type="PRINTS" id="PR00975">
    <property type="entry name" value="RIBOSOMALS19"/>
</dbReference>
<dbReference type="PANTHER" id="PTHR11880">
    <property type="entry name" value="RIBOSOMAL PROTEIN S19P FAMILY MEMBER"/>
    <property type="match status" value="1"/>
</dbReference>
<dbReference type="InterPro" id="IPR005732">
    <property type="entry name" value="Ribosomal_uS19_bac-type"/>
</dbReference>
<dbReference type="RefSeq" id="WP_009201483.1">
    <property type="nucleotide sequence ID" value="NZ_ACJX03000001.1"/>
</dbReference>
<dbReference type="Pfam" id="PF00203">
    <property type="entry name" value="Ribosomal_S19"/>
    <property type="match status" value="1"/>
</dbReference>
<dbReference type="InterPro" id="IPR023575">
    <property type="entry name" value="Ribosomal_uS19_SF"/>
</dbReference>
<sequence>MPRSVKKGPYVDQKLLKRIEEMNASGNKRVIKTWSRRSTIVPSMIGHTVAVHNGRTHIPIYISENMVGHKLGEFAPTRKFGGHAGQERTTRVR</sequence>
<comment type="caution">
    <text evidence="9">The sequence shown here is derived from an EMBL/GenBank/DDBJ whole genome shotgun (WGS) entry which is preliminary data.</text>
</comment>
<evidence type="ECO:0000256" key="6">
    <source>
        <dbReference type="ARBA" id="ARBA00035163"/>
    </source>
</evidence>
<comment type="similarity">
    <text evidence="1 7 8">Belongs to the universal ribosomal protein uS19 family.</text>
</comment>
<protein>
    <recommendedName>
        <fullName evidence="6 7">Small ribosomal subunit protein uS19</fullName>
    </recommendedName>
</protein>
<keyword evidence="4 7" id="KW-0689">Ribosomal protein</keyword>
<keyword evidence="3 7" id="KW-0694">RNA-binding</keyword>
<evidence type="ECO:0000256" key="1">
    <source>
        <dbReference type="ARBA" id="ARBA00007345"/>
    </source>
</evidence>
<comment type="function">
    <text evidence="7">Protein S19 forms a complex with S13 that binds strongly to the 16S ribosomal RNA.</text>
</comment>
<evidence type="ECO:0000313" key="9">
    <source>
        <dbReference type="EMBL" id="KRT35815.1"/>
    </source>
</evidence>
<reference evidence="10" key="1">
    <citation type="submission" date="2012-09" db="EMBL/GenBank/DDBJ databases">
        <authorList>
            <person name="Weinstock G."/>
            <person name="Sodergren E."/>
            <person name="Clifton S."/>
            <person name="Fulton L."/>
            <person name="Fulton B."/>
            <person name="Courtney L."/>
            <person name="Fronick C."/>
            <person name="Harrison M."/>
            <person name="Strong C."/>
            <person name="Farmer C."/>
            <person name="Delehaunty K."/>
            <person name="Markovic C."/>
            <person name="Hall O."/>
            <person name="Minx P."/>
            <person name="Tomlinson C."/>
            <person name="Mitreva M."/>
            <person name="Nelson J."/>
            <person name="Hou S."/>
            <person name="Wollam A."/>
            <person name="Pepin K.H."/>
            <person name="Johnson M."/>
            <person name="Bhonagiri V."/>
            <person name="Nash W.E."/>
            <person name="Suruliraj S."/>
            <person name="Warren W."/>
            <person name="Chinwalla A."/>
            <person name="Mardis E.R."/>
            <person name="Wilson R.K."/>
        </authorList>
    </citation>
    <scope>NUCLEOTIDE SEQUENCE [LARGE SCALE GENOMIC DNA]</scope>
    <source>
        <strain evidence="10">OS1</strain>
    </source>
</reference>